<comment type="caution">
    <text evidence="1">The sequence shown here is derived from an EMBL/GenBank/DDBJ whole genome shotgun (WGS) entry which is preliminary data.</text>
</comment>
<accession>A0A1M2W0G0</accession>
<dbReference type="AlphaFoldDB" id="A0A1M2W0G0"/>
<evidence type="ECO:0000313" key="2">
    <source>
        <dbReference type="Proteomes" id="UP000184267"/>
    </source>
</evidence>
<dbReference type="Proteomes" id="UP000184267">
    <property type="component" value="Unassembled WGS sequence"/>
</dbReference>
<gene>
    <name evidence="1" type="ORF">TRAPUB_10111</name>
</gene>
<evidence type="ECO:0008006" key="3">
    <source>
        <dbReference type="Google" id="ProtNLM"/>
    </source>
</evidence>
<proteinExistence type="predicted"/>
<protein>
    <recommendedName>
        <fullName evidence="3">F-box domain-containing protein</fullName>
    </recommendedName>
</protein>
<evidence type="ECO:0000313" key="1">
    <source>
        <dbReference type="EMBL" id="OJT13345.1"/>
    </source>
</evidence>
<reference evidence="1 2" key="1">
    <citation type="submission" date="2016-10" db="EMBL/GenBank/DDBJ databases">
        <title>Genome sequence of the basidiomycete white-rot fungus Trametes pubescens.</title>
        <authorList>
            <person name="Makela M.R."/>
            <person name="Granchi Z."/>
            <person name="Peng M."/>
            <person name="De Vries R.P."/>
            <person name="Grigoriev I."/>
            <person name="Riley R."/>
            <person name="Hilden K."/>
        </authorList>
    </citation>
    <scope>NUCLEOTIDE SEQUENCE [LARGE SCALE GENOMIC DNA]</scope>
    <source>
        <strain evidence="1 2">FBCC735</strain>
    </source>
</reference>
<dbReference type="OrthoDB" id="2908272at2759"/>
<dbReference type="EMBL" id="MNAD01000413">
    <property type="protein sequence ID" value="OJT13345.1"/>
    <property type="molecule type" value="Genomic_DNA"/>
</dbReference>
<organism evidence="1 2">
    <name type="scientific">Trametes pubescens</name>
    <name type="common">White-rot fungus</name>
    <dbReference type="NCBI Taxonomy" id="154538"/>
    <lineage>
        <taxon>Eukaryota</taxon>
        <taxon>Fungi</taxon>
        <taxon>Dikarya</taxon>
        <taxon>Basidiomycota</taxon>
        <taxon>Agaricomycotina</taxon>
        <taxon>Agaricomycetes</taxon>
        <taxon>Polyporales</taxon>
        <taxon>Polyporaceae</taxon>
        <taxon>Trametes</taxon>
    </lineage>
</organism>
<name>A0A1M2W0G0_TRAPU</name>
<dbReference type="OMA" id="SEWTHLK"/>
<keyword evidence="2" id="KW-1185">Reference proteome</keyword>
<sequence length="198" mass="21641">MTENIPNEVLEIILHQAVTMSAKTFESWSTPAAFAGSTRSTVVNVLLVSRRWCDLAVPALYEAAILRTKAQVQGLARSVHKTNERGIKRGAYLRRLRVEGGYNHHLHQILGDSPGIVTLFLGFDISLDDTSARLKRALQRINPTRLFLQSTPGGHATQDNTQSLYAAVSGAIPNWTNLVSPLSTYSFGGANEGEILLS</sequence>